<dbReference type="PANTHER" id="PTHR46294:SF4">
    <property type="entry name" value="SEGMENTATION PROTEIN EVEN-SKIPPED"/>
    <property type="match status" value="1"/>
</dbReference>
<feature type="compositionally biased region" description="Basic and acidic residues" evidence="9">
    <location>
        <begin position="126"/>
        <end position="137"/>
    </location>
</feature>
<evidence type="ECO:0000256" key="9">
    <source>
        <dbReference type="SAM" id="MobiDB-lite"/>
    </source>
</evidence>
<evidence type="ECO:0000256" key="5">
    <source>
        <dbReference type="ARBA" id="ARBA00023242"/>
    </source>
</evidence>
<keyword evidence="12" id="KW-1185">Reference proteome</keyword>
<evidence type="ECO:0000256" key="3">
    <source>
        <dbReference type="ARBA" id="ARBA00023125"/>
    </source>
</evidence>
<feature type="compositionally biased region" description="Low complexity" evidence="9">
    <location>
        <begin position="392"/>
        <end position="415"/>
    </location>
</feature>
<comment type="subcellular location">
    <subcellularLocation>
        <location evidence="1 7 8">Nucleus</location>
    </subcellularLocation>
</comment>
<evidence type="ECO:0000256" key="8">
    <source>
        <dbReference type="RuleBase" id="RU000682"/>
    </source>
</evidence>
<dbReference type="GO" id="GO:0005634">
    <property type="term" value="C:nucleus"/>
    <property type="evidence" value="ECO:0000318"/>
    <property type="project" value="GO_Central"/>
</dbReference>
<evidence type="ECO:0000313" key="11">
    <source>
        <dbReference type="EnsemblMetazoa" id="XP_011675355"/>
    </source>
</evidence>
<dbReference type="AlphaFoldDB" id="A0A7M7HNJ1"/>
<dbReference type="GO" id="GO:0006357">
    <property type="term" value="P:regulation of transcription by RNA polymerase II"/>
    <property type="evidence" value="ECO:0000318"/>
    <property type="project" value="GO_Central"/>
</dbReference>
<dbReference type="SMART" id="SM00389">
    <property type="entry name" value="HOX"/>
    <property type="match status" value="1"/>
</dbReference>
<accession>A0A7M7HNJ1</accession>
<feature type="compositionally biased region" description="Polar residues" evidence="9">
    <location>
        <begin position="20"/>
        <end position="29"/>
    </location>
</feature>
<evidence type="ECO:0000313" key="12">
    <source>
        <dbReference type="Proteomes" id="UP000007110"/>
    </source>
</evidence>
<comment type="similarity">
    <text evidence="6">Belongs to the even-skipped homeobox family.</text>
</comment>
<dbReference type="PRINTS" id="PR00024">
    <property type="entry name" value="HOMEOBOX"/>
</dbReference>
<dbReference type="Proteomes" id="UP000007110">
    <property type="component" value="Unassembled WGS sequence"/>
</dbReference>
<dbReference type="InterPro" id="IPR052002">
    <property type="entry name" value="Even-skipped_HD"/>
</dbReference>
<dbReference type="InterPro" id="IPR020479">
    <property type="entry name" value="HD_metazoa"/>
</dbReference>
<keyword evidence="5 7" id="KW-0539">Nucleus</keyword>
<dbReference type="InterPro" id="IPR017970">
    <property type="entry name" value="Homeobox_CS"/>
</dbReference>
<dbReference type="GO" id="GO:0000981">
    <property type="term" value="F:DNA-binding transcription factor activity, RNA polymerase II-specific"/>
    <property type="evidence" value="ECO:0000318"/>
    <property type="project" value="GO_Central"/>
</dbReference>
<dbReference type="InterPro" id="IPR009057">
    <property type="entry name" value="Homeodomain-like_sf"/>
</dbReference>
<dbReference type="Gene3D" id="1.10.10.60">
    <property type="entry name" value="Homeodomain-like"/>
    <property type="match status" value="1"/>
</dbReference>
<dbReference type="PROSITE" id="PS50071">
    <property type="entry name" value="HOMEOBOX_2"/>
    <property type="match status" value="1"/>
</dbReference>
<dbReference type="GeneID" id="373529"/>
<dbReference type="InParanoid" id="A0A7M7HNJ1"/>
<feature type="region of interest" description="Disordered" evidence="9">
    <location>
        <begin position="362"/>
        <end position="417"/>
    </location>
</feature>
<evidence type="ECO:0000256" key="1">
    <source>
        <dbReference type="ARBA" id="ARBA00004123"/>
    </source>
</evidence>
<dbReference type="SUPFAM" id="SSF46689">
    <property type="entry name" value="Homeodomain-like"/>
    <property type="match status" value="1"/>
</dbReference>
<feature type="DNA-binding region" description="Homeobox" evidence="7">
    <location>
        <begin position="191"/>
        <end position="250"/>
    </location>
</feature>
<protein>
    <recommendedName>
        <fullName evidence="10">Homeobox domain-containing protein</fullName>
    </recommendedName>
</protein>
<dbReference type="PROSITE" id="PS00027">
    <property type="entry name" value="HOMEOBOX_1"/>
    <property type="match status" value="1"/>
</dbReference>
<evidence type="ECO:0000256" key="4">
    <source>
        <dbReference type="ARBA" id="ARBA00023155"/>
    </source>
</evidence>
<dbReference type="GO" id="GO:0000978">
    <property type="term" value="F:RNA polymerase II cis-regulatory region sequence-specific DNA binding"/>
    <property type="evidence" value="ECO:0000318"/>
    <property type="project" value="GO_Central"/>
</dbReference>
<keyword evidence="3 7" id="KW-0238">DNA-binding</keyword>
<keyword evidence="4 7" id="KW-0371">Homeobox</keyword>
<dbReference type="RefSeq" id="XP_011675355.1">
    <property type="nucleotide sequence ID" value="XM_011677053.2"/>
</dbReference>
<dbReference type="CDD" id="cd00086">
    <property type="entry name" value="homeodomain"/>
    <property type="match status" value="1"/>
</dbReference>
<name>A0A7M7HNJ1_STRPU</name>
<sequence length="449" mass="48391">MDKSFSSTMLPTTENHHQDSNNNVTTTPRASPGGVAAPSEARHHTLFMPYADVSTSSSSKTSSAAAVIMSRTNTGGDVAVPSTIGHHPTMLPFPISHAIPSAQTLDFRHPAHHHHPLSRSPSPPVKGEHLSGDEHQDSILNGHDYSRESSPLGKWDDRLSPDSCSDNLEFGLHKNDLNSALRADPLDPSQVRRYRTAFTREQIGRLEKEFARENYVSRPKRCELATALNLPETTIKVWFQNRRMKDKRQRMSMSACSWPHHAHFDHHLYSLMLAGRLPPYTCHTPSPLSYYHPLAGAPAPVAAADAYSLHLRSRAELLHGLGAHPYARPFPNPAAAHHQSDILAARAAGASLILPPTNLPPPAAHPAVSASSPCGCHHAPGGSPHRHPSPTTPITSSTTPVSTSSPHSSPVTGTPDHPAIVHVPAVLSTPHSHPAVHHPGLALQIPGGF</sequence>
<dbReference type="Pfam" id="PF00046">
    <property type="entry name" value="Homeodomain"/>
    <property type="match status" value="1"/>
</dbReference>
<keyword evidence="2" id="KW-0217">Developmental protein</keyword>
<dbReference type="EnsemblMetazoa" id="XM_011677053">
    <property type="protein sequence ID" value="XP_011675355"/>
    <property type="gene ID" value="GeneID_373529"/>
</dbReference>
<proteinExistence type="inferred from homology"/>
<evidence type="ECO:0000256" key="2">
    <source>
        <dbReference type="ARBA" id="ARBA00022473"/>
    </source>
</evidence>
<dbReference type="PANTHER" id="PTHR46294">
    <property type="entry name" value="SEGMENTATION PROTEIN EVEN-SKIPPED"/>
    <property type="match status" value="1"/>
</dbReference>
<dbReference type="OrthoDB" id="6159439at2759"/>
<feature type="domain" description="Homeobox" evidence="10">
    <location>
        <begin position="189"/>
        <end position="249"/>
    </location>
</feature>
<dbReference type="InterPro" id="IPR001356">
    <property type="entry name" value="HD"/>
</dbReference>
<dbReference type="OMA" id="CGCHHAP"/>
<feature type="region of interest" description="Disordered" evidence="9">
    <location>
        <begin position="1"/>
        <end position="39"/>
    </location>
</feature>
<feature type="compositionally biased region" description="Polar residues" evidence="9">
    <location>
        <begin position="1"/>
        <end position="13"/>
    </location>
</feature>
<evidence type="ECO:0000256" key="7">
    <source>
        <dbReference type="PROSITE-ProRule" id="PRU00108"/>
    </source>
</evidence>
<dbReference type="CTD" id="36039"/>
<evidence type="ECO:0000256" key="6">
    <source>
        <dbReference type="ARBA" id="ARBA00038449"/>
    </source>
</evidence>
<evidence type="ECO:0000259" key="10">
    <source>
        <dbReference type="PROSITE" id="PS50071"/>
    </source>
</evidence>
<reference evidence="11" key="2">
    <citation type="submission" date="2021-01" db="UniProtKB">
        <authorList>
            <consortium name="EnsemblMetazoa"/>
        </authorList>
    </citation>
    <scope>IDENTIFICATION</scope>
</reference>
<feature type="region of interest" description="Disordered" evidence="9">
    <location>
        <begin position="110"/>
        <end position="158"/>
    </location>
</feature>
<organism evidence="11 12">
    <name type="scientific">Strongylocentrotus purpuratus</name>
    <name type="common">Purple sea urchin</name>
    <dbReference type="NCBI Taxonomy" id="7668"/>
    <lineage>
        <taxon>Eukaryota</taxon>
        <taxon>Metazoa</taxon>
        <taxon>Echinodermata</taxon>
        <taxon>Eleutherozoa</taxon>
        <taxon>Echinozoa</taxon>
        <taxon>Echinoidea</taxon>
        <taxon>Euechinoidea</taxon>
        <taxon>Echinacea</taxon>
        <taxon>Camarodonta</taxon>
        <taxon>Echinidea</taxon>
        <taxon>Strongylocentrotidae</taxon>
        <taxon>Strongylocentrotus</taxon>
    </lineage>
</organism>
<reference evidence="12" key="1">
    <citation type="submission" date="2015-02" db="EMBL/GenBank/DDBJ databases">
        <title>Genome sequencing for Strongylocentrotus purpuratus.</title>
        <authorList>
            <person name="Murali S."/>
            <person name="Liu Y."/>
            <person name="Vee V."/>
            <person name="English A."/>
            <person name="Wang M."/>
            <person name="Skinner E."/>
            <person name="Han Y."/>
            <person name="Muzny D.M."/>
            <person name="Worley K.C."/>
            <person name="Gibbs R.A."/>
        </authorList>
    </citation>
    <scope>NUCLEOTIDE SEQUENCE</scope>
</reference>